<organism evidence="1 2">
    <name type="scientific">Vararia minispora EC-137</name>
    <dbReference type="NCBI Taxonomy" id="1314806"/>
    <lineage>
        <taxon>Eukaryota</taxon>
        <taxon>Fungi</taxon>
        <taxon>Dikarya</taxon>
        <taxon>Basidiomycota</taxon>
        <taxon>Agaricomycotina</taxon>
        <taxon>Agaricomycetes</taxon>
        <taxon>Russulales</taxon>
        <taxon>Lachnocladiaceae</taxon>
        <taxon>Vararia</taxon>
    </lineage>
</organism>
<comment type="caution">
    <text evidence="1">The sequence shown here is derived from an EMBL/GenBank/DDBJ whole genome shotgun (WGS) entry which is preliminary data.</text>
</comment>
<dbReference type="Proteomes" id="UP000814128">
    <property type="component" value="Unassembled WGS sequence"/>
</dbReference>
<accession>A0ACB8QIF7</accession>
<reference evidence="1" key="1">
    <citation type="submission" date="2021-02" db="EMBL/GenBank/DDBJ databases">
        <authorList>
            <consortium name="DOE Joint Genome Institute"/>
            <person name="Ahrendt S."/>
            <person name="Looney B.P."/>
            <person name="Miyauchi S."/>
            <person name="Morin E."/>
            <person name="Drula E."/>
            <person name="Courty P.E."/>
            <person name="Chicoki N."/>
            <person name="Fauchery L."/>
            <person name="Kohler A."/>
            <person name="Kuo A."/>
            <person name="Labutti K."/>
            <person name="Pangilinan J."/>
            <person name="Lipzen A."/>
            <person name="Riley R."/>
            <person name="Andreopoulos W."/>
            <person name="He G."/>
            <person name="Johnson J."/>
            <person name="Barry K.W."/>
            <person name="Grigoriev I.V."/>
            <person name="Nagy L."/>
            <person name="Hibbett D."/>
            <person name="Henrissat B."/>
            <person name="Matheny P.B."/>
            <person name="Labbe J."/>
            <person name="Martin F."/>
        </authorList>
    </citation>
    <scope>NUCLEOTIDE SEQUENCE</scope>
    <source>
        <strain evidence="1">EC-137</strain>
    </source>
</reference>
<dbReference type="EMBL" id="MU273593">
    <property type="protein sequence ID" value="KAI0031101.1"/>
    <property type="molecule type" value="Genomic_DNA"/>
</dbReference>
<evidence type="ECO:0000313" key="2">
    <source>
        <dbReference type="Proteomes" id="UP000814128"/>
    </source>
</evidence>
<reference evidence="1" key="2">
    <citation type="journal article" date="2022" name="New Phytol.">
        <title>Evolutionary transition to the ectomycorrhizal habit in the genomes of a hyperdiverse lineage of mushroom-forming fungi.</title>
        <authorList>
            <person name="Looney B."/>
            <person name="Miyauchi S."/>
            <person name="Morin E."/>
            <person name="Drula E."/>
            <person name="Courty P.E."/>
            <person name="Kohler A."/>
            <person name="Kuo A."/>
            <person name="LaButti K."/>
            <person name="Pangilinan J."/>
            <person name="Lipzen A."/>
            <person name="Riley R."/>
            <person name="Andreopoulos W."/>
            <person name="He G."/>
            <person name="Johnson J."/>
            <person name="Nolan M."/>
            <person name="Tritt A."/>
            <person name="Barry K.W."/>
            <person name="Grigoriev I.V."/>
            <person name="Nagy L.G."/>
            <person name="Hibbett D."/>
            <person name="Henrissat B."/>
            <person name="Matheny P.B."/>
            <person name="Labbe J."/>
            <person name="Martin F.M."/>
        </authorList>
    </citation>
    <scope>NUCLEOTIDE SEQUENCE</scope>
    <source>
        <strain evidence="1">EC-137</strain>
    </source>
</reference>
<proteinExistence type="predicted"/>
<keyword evidence="2" id="KW-1185">Reference proteome</keyword>
<evidence type="ECO:0000313" key="1">
    <source>
        <dbReference type="EMBL" id="KAI0031101.1"/>
    </source>
</evidence>
<sequence>MTSSEPRKNIIVIGGSYVGTRAVELLAQKLHATHRTLLIEQNTHFHHLFAFPRVAVVPGFERLAFIPFTSTFDSLPRNSTAVVHGRVTEVQPGRVILDSGDSVPYDFLVIATGTRLPPPGTLHAFDKPAGMEYFRAHQKHVLNAQKVVVVGGGAVGVQLATDIKDYYPAKHVTLVHSRDRLMHKFHLKMHEVLSDRMAELDVGLVLGERAVIPPEGFPLDSKEFEIVLQSGRKLTADFAILATGQIPRSELIQTLTPDTISSSGFIAVKRTLQVTDERYPNVFVIGDVADTPNQKTARSGSHHAEVVTENIAALVSGEEPRAEYKDSGMGIHMSLGMKRDLKFRQLVPEQEPMVNLSDVGTEDMHLKRVWERRAPGNKDYDS</sequence>
<name>A0ACB8QIF7_9AGAM</name>
<gene>
    <name evidence="1" type="ORF">K488DRAFT_52806</name>
</gene>
<protein>
    <submittedName>
        <fullName evidence="1">Uncharacterized protein</fullName>
    </submittedName>
</protein>